<proteinExistence type="predicted"/>
<evidence type="ECO:0008006" key="3">
    <source>
        <dbReference type="Google" id="ProtNLM"/>
    </source>
</evidence>
<accession>A0ABS2QMM0</accession>
<protein>
    <recommendedName>
        <fullName evidence="3">Spore coat protein</fullName>
    </recommendedName>
</protein>
<reference evidence="1 2" key="1">
    <citation type="submission" date="2021-01" db="EMBL/GenBank/DDBJ databases">
        <title>Genomic Encyclopedia of Type Strains, Phase IV (KMG-IV): sequencing the most valuable type-strain genomes for metagenomic binning, comparative biology and taxonomic classification.</title>
        <authorList>
            <person name="Goeker M."/>
        </authorList>
    </citation>
    <scope>NUCLEOTIDE SEQUENCE [LARGE SCALE GENOMIC DNA]</scope>
    <source>
        <strain evidence="1 2">DSM 105482</strain>
    </source>
</reference>
<name>A0ABS2QMM0_9BACI</name>
<dbReference type="RefSeq" id="WP_204546775.1">
    <property type="nucleotide sequence ID" value="NZ_JAFBFI010000023.1"/>
</dbReference>
<dbReference type="EMBL" id="JAFBFI010000023">
    <property type="protein sequence ID" value="MBM7694408.1"/>
    <property type="molecule type" value="Genomic_DNA"/>
</dbReference>
<dbReference type="Proteomes" id="UP000823486">
    <property type="component" value="Unassembled WGS sequence"/>
</dbReference>
<gene>
    <name evidence="1" type="ORF">JOC77_003869</name>
</gene>
<comment type="caution">
    <text evidence="1">The sequence shown here is derived from an EMBL/GenBank/DDBJ whole genome shotgun (WGS) entry which is preliminary data.</text>
</comment>
<evidence type="ECO:0000313" key="1">
    <source>
        <dbReference type="EMBL" id="MBM7694408.1"/>
    </source>
</evidence>
<keyword evidence="2" id="KW-1185">Reference proteome</keyword>
<organism evidence="1 2">
    <name type="scientific">Peribacillus deserti</name>
    <dbReference type="NCBI Taxonomy" id="673318"/>
    <lineage>
        <taxon>Bacteria</taxon>
        <taxon>Bacillati</taxon>
        <taxon>Bacillota</taxon>
        <taxon>Bacilli</taxon>
        <taxon>Bacillales</taxon>
        <taxon>Bacillaceae</taxon>
        <taxon>Peribacillus</taxon>
    </lineage>
</organism>
<sequence length="64" mass="7210">MLKRLGLHETLELHELIIFKSTCLTKSAAMSPLAKDEDLKSILSEDAAKSKEQLQELQSFVSQH</sequence>
<evidence type="ECO:0000313" key="2">
    <source>
        <dbReference type="Proteomes" id="UP000823486"/>
    </source>
</evidence>